<dbReference type="Proteomes" id="UP000199599">
    <property type="component" value="Unassembled WGS sequence"/>
</dbReference>
<dbReference type="SUPFAM" id="SSF56601">
    <property type="entry name" value="beta-lactamase/transpeptidase-like"/>
    <property type="match status" value="1"/>
</dbReference>
<dbReference type="PANTHER" id="PTHR46825:SF7">
    <property type="entry name" value="D-ALANYL-D-ALANINE CARBOXYPEPTIDASE"/>
    <property type="match status" value="1"/>
</dbReference>
<dbReference type="InterPro" id="IPR012338">
    <property type="entry name" value="Beta-lactam/transpept-like"/>
</dbReference>
<dbReference type="PANTHER" id="PTHR46825">
    <property type="entry name" value="D-ALANYL-D-ALANINE-CARBOXYPEPTIDASE/ENDOPEPTIDASE AMPH"/>
    <property type="match status" value="1"/>
</dbReference>
<dbReference type="STRING" id="1505723.SAMN04487792_1108"/>
<name>A0A1I1SSU7_9LACO</name>
<protein>
    <submittedName>
        <fullName evidence="2">CubicO group peptidase, beta-lactamase class C family</fullName>
    </submittedName>
</protein>
<reference evidence="3" key="1">
    <citation type="submission" date="2016-10" db="EMBL/GenBank/DDBJ databases">
        <authorList>
            <person name="Varghese N."/>
            <person name="Submissions S."/>
        </authorList>
    </citation>
    <scope>NUCLEOTIDE SEQUENCE [LARGE SCALE GENOMIC DNA]</scope>
    <source>
        <strain evidence="3">R-53102</strain>
    </source>
</reference>
<sequence>MRQQIDALKIKGSVLVIKDNKILLDYATNNATDTSYLINSVQKSMTAALVMRLVQTGKLSLQDPLSKFYPVIPGSKKIKLANLISMTAGLSLRPGSQLGSRTFKSDQANLEHNIAKTIFVPKMLGKWYYSSLNYIYLCGILSQVTGKSYEKLFRDTYIKPLKLKHTEFLWAKSAQLLNTGFIPGKVYKKGRYVLVKAKTALSDAHNELGAGSIVMSNHDLAKVIHYLLAGKFLSSKSRKLLYQASSPSFYNGGFYNNSKFKIANGAGEGYYTFLRSTKDGKTMLIIQSDRTRMGQFASLKPQIDKIMKSLID</sequence>
<evidence type="ECO:0000259" key="1">
    <source>
        <dbReference type="Pfam" id="PF00144"/>
    </source>
</evidence>
<dbReference type="InterPro" id="IPR001466">
    <property type="entry name" value="Beta-lactam-related"/>
</dbReference>
<evidence type="ECO:0000313" key="3">
    <source>
        <dbReference type="Proteomes" id="UP000199599"/>
    </source>
</evidence>
<gene>
    <name evidence="2" type="ORF">SAMN04487792_1108</name>
</gene>
<proteinExistence type="predicted"/>
<accession>A0A1I1SSU7</accession>
<evidence type="ECO:0000313" key="2">
    <source>
        <dbReference type="EMBL" id="SFD49525.1"/>
    </source>
</evidence>
<dbReference type="InterPro" id="IPR050491">
    <property type="entry name" value="AmpC-like"/>
</dbReference>
<dbReference type="EMBL" id="FOMN01000005">
    <property type="protein sequence ID" value="SFD49525.1"/>
    <property type="molecule type" value="Genomic_DNA"/>
</dbReference>
<organism evidence="2 3">
    <name type="scientific">Lactobacillus bombicola</name>
    <dbReference type="NCBI Taxonomy" id="1505723"/>
    <lineage>
        <taxon>Bacteria</taxon>
        <taxon>Bacillati</taxon>
        <taxon>Bacillota</taxon>
        <taxon>Bacilli</taxon>
        <taxon>Lactobacillales</taxon>
        <taxon>Lactobacillaceae</taxon>
        <taxon>Lactobacillus</taxon>
    </lineage>
</organism>
<feature type="domain" description="Beta-lactamase-related" evidence="1">
    <location>
        <begin position="13"/>
        <end position="256"/>
    </location>
</feature>
<dbReference type="RefSeq" id="WP_090093361.1">
    <property type="nucleotide sequence ID" value="NZ_CBCRVU010000002.1"/>
</dbReference>
<dbReference type="Gene3D" id="3.40.710.10">
    <property type="entry name" value="DD-peptidase/beta-lactamase superfamily"/>
    <property type="match status" value="1"/>
</dbReference>
<dbReference type="Pfam" id="PF00144">
    <property type="entry name" value="Beta-lactamase"/>
    <property type="match status" value="1"/>
</dbReference>
<dbReference type="AlphaFoldDB" id="A0A1I1SSU7"/>